<dbReference type="EMBL" id="SPNW01000016">
    <property type="protein sequence ID" value="TIA90824.1"/>
    <property type="molecule type" value="Genomic_DNA"/>
</dbReference>
<dbReference type="InterPro" id="IPR036291">
    <property type="entry name" value="NAD(P)-bd_dom_sf"/>
</dbReference>
<dbReference type="GO" id="GO:0005739">
    <property type="term" value="C:mitochondrion"/>
    <property type="evidence" value="ECO:0007669"/>
    <property type="project" value="TreeGrafter"/>
</dbReference>
<dbReference type="SUPFAM" id="SSF51735">
    <property type="entry name" value="NAD(P)-binding Rossmann-fold domains"/>
    <property type="match status" value="1"/>
</dbReference>
<sequence>MQILKNTFVITGGLGGAGKAIASSIVDQGGYVVILDLAEQKAGEQSTTGISATKAVYKQTDITNKDSVKGAMEVAAQAFEKRLVGLVHCAGVSMSQPFPTHLGDTIDRVRKMSEINWMGTYIVSALFADAVNERYEPEKMKNGEFWTTKEERGVIINFSSIAGAQPASRILGYSPGKAAVSAFSVALADFLGPSGIRVNTVSPSVINSAMMGARLPYFIADLTKSASFPARPIEPEEISGAVKFLIENSMMNGHDLKIDGGWRVFTDRSVDREDPRLLAPSLE</sequence>
<keyword evidence="1" id="KW-0560">Oxidoreductase</keyword>
<organism evidence="2 3">
    <name type="scientific">Wallemia hederae</name>
    <dbReference type="NCBI Taxonomy" id="1540922"/>
    <lineage>
        <taxon>Eukaryota</taxon>
        <taxon>Fungi</taxon>
        <taxon>Dikarya</taxon>
        <taxon>Basidiomycota</taxon>
        <taxon>Wallemiomycotina</taxon>
        <taxon>Wallemiomycetes</taxon>
        <taxon>Wallemiales</taxon>
        <taxon>Wallemiaceae</taxon>
        <taxon>Wallemia</taxon>
    </lineage>
</organism>
<dbReference type="Gene3D" id="3.40.50.720">
    <property type="entry name" value="NAD(P)-binding Rossmann-like Domain"/>
    <property type="match status" value="1"/>
</dbReference>
<dbReference type="AlphaFoldDB" id="A0A4T0FT12"/>
<dbReference type="PANTHER" id="PTHR43658">
    <property type="entry name" value="SHORT-CHAIN DEHYDROGENASE/REDUCTASE"/>
    <property type="match status" value="1"/>
</dbReference>
<accession>A0A4T0FT12</accession>
<protein>
    <submittedName>
        <fullName evidence="2">Uncharacterized protein</fullName>
    </submittedName>
</protein>
<dbReference type="Proteomes" id="UP000310189">
    <property type="component" value="Unassembled WGS sequence"/>
</dbReference>
<proteinExistence type="predicted"/>
<dbReference type="InterPro" id="IPR002347">
    <property type="entry name" value="SDR_fam"/>
</dbReference>
<dbReference type="OrthoDB" id="1274115at2759"/>
<gene>
    <name evidence="2" type="ORF">E3P99_01397</name>
</gene>
<evidence type="ECO:0000313" key="3">
    <source>
        <dbReference type="Proteomes" id="UP000310189"/>
    </source>
</evidence>
<keyword evidence="3" id="KW-1185">Reference proteome</keyword>
<comment type="caution">
    <text evidence="2">The sequence shown here is derived from an EMBL/GenBank/DDBJ whole genome shotgun (WGS) entry which is preliminary data.</text>
</comment>
<dbReference type="GO" id="GO:0008670">
    <property type="term" value="F:2,4-dienoyl-CoA reductase (NADPH) activity"/>
    <property type="evidence" value="ECO:0007669"/>
    <property type="project" value="TreeGrafter"/>
</dbReference>
<reference evidence="2 3" key="1">
    <citation type="submission" date="2019-03" db="EMBL/GenBank/DDBJ databases">
        <title>Sequencing 23 genomes of Wallemia ichthyophaga.</title>
        <authorList>
            <person name="Gostincar C."/>
        </authorList>
    </citation>
    <scope>NUCLEOTIDE SEQUENCE [LARGE SCALE GENOMIC DNA]</scope>
    <source>
        <strain evidence="2 3">EXF-5753</strain>
    </source>
</reference>
<name>A0A4T0FT12_9BASI</name>
<evidence type="ECO:0000313" key="2">
    <source>
        <dbReference type="EMBL" id="TIA90824.1"/>
    </source>
</evidence>
<dbReference type="GO" id="GO:0006635">
    <property type="term" value="P:fatty acid beta-oxidation"/>
    <property type="evidence" value="ECO:0007669"/>
    <property type="project" value="TreeGrafter"/>
</dbReference>
<evidence type="ECO:0000256" key="1">
    <source>
        <dbReference type="ARBA" id="ARBA00023002"/>
    </source>
</evidence>
<dbReference type="Pfam" id="PF00106">
    <property type="entry name" value="adh_short"/>
    <property type="match status" value="1"/>
</dbReference>
<dbReference type="PRINTS" id="PR00081">
    <property type="entry name" value="GDHRDH"/>
</dbReference>
<dbReference type="PANTHER" id="PTHR43658:SF8">
    <property type="entry name" value="17-BETA-HYDROXYSTEROID DEHYDROGENASE 14-RELATED"/>
    <property type="match status" value="1"/>
</dbReference>